<feature type="domain" description="GFO/IDH/MocA-like oxidoreductase" evidence="2">
    <location>
        <begin position="176"/>
        <end position="282"/>
    </location>
</feature>
<accession>A0ABV1D6U7</accession>
<dbReference type="Proteomes" id="UP001454086">
    <property type="component" value="Unassembled WGS sequence"/>
</dbReference>
<protein>
    <submittedName>
        <fullName evidence="3">Gfo/Idh/MocA family oxidoreductase</fullName>
    </submittedName>
</protein>
<comment type="caution">
    <text evidence="3">The sequence shown here is derived from an EMBL/GenBank/DDBJ whole genome shotgun (WGS) entry which is preliminary data.</text>
</comment>
<evidence type="ECO:0000313" key="3">
    <source>
        <dbReference type="EMBL" id="MEQ2424814.1"/>
    </source>
</evidence>
<dbReference type="InterPro" id="IPR000683">
    <property type="entry name" value="Gfo/Idh/MocA-like_OxRdtase_N"/>
</dbReference>
<dbReference type="Gene3D" id="3.30.360.10">
    <property type="entry name" value="Dihydrodipicolinate Reductase, domain 2"/>
    <property type="match status" value="1"/>
</dbReference>
<organism evidence="3 4">
    <name type="scientific">Enterocloster hominis</name>
    <name type="common">ex Hitch et al. 2024</name>
    <dbReference type="NCBI Taxonomy" id="1917870"/>
    <lineage>
        <taxon>Bacteria</taxon>
        <taxon>Bacillati</taxon>
        <taxon>Bacillota</taxon>
        <taxon>Clostridia</taxon>
        <taxon>Lachnospirales</taxon>
        <taxon>Lachnospiraceae</taxon>
        <taxon>Enterocloster</taxon>
    </lineage>
</organism>
<dbReference type="PANTHER" id="PTHR43377:SF1">
    <property type="entry name" value="BILIVERDIN REDUCTASE A"/>
    <property type="match status" value="1"/>
</dbReference>
<dbReference type="RefSeq" id="WP_008719669.1">
    <property type="nucleotide sequence ID" value="NZ_JBBMFM010000019.1"/>
</dbReference>
<dbReference type="PANTHER" id="PTHR43377">
    <property type="entry name" value="BILIVERDIN REDUCTASE A"/>
    <property type="match status" value="1"/>
</dbReference>
<evidence type="ECO:0000259" key="2">
    <source>
        <dbReference type="Pfam" id="PF22725"/>
    </source>
</evidence>
<keyword evidence="4" id="KW-1185">Reference proteome</keyword>
<evidence type="ECO:0000259" key="1">
    <source>
        <dbReference type="Pfam" id="PF01408"/>
    </source>
</evidence>
<name>A0ABV1D6U7_9FIRM</name>
<dbReference type="InterPro" id="IPR051450">
    <property type="entry name" value="Gfo/Idh/MocA_Oxidoreductases"/>
</dbReference>
<dbReference type="EMBL" id="JBBMFM010000019">
    <property type="protein sequence ID" value="MEQ2424814.1"/>
    <property type="molecule type" value="Genomic_DNA"/>
</dbReference>
<feature type="domain" description="Gfo/Idh/MocA-like oxidoreductase N-terminal" evidence="1">
    <location>
        <begin position="5"/>
        <end position="100"/>
    </location>
</feature>
<gene>
    <name evidence="3" type="ORF">WMQ36_07505</name>
</gene>
<evidence type="ECO:0000313" key="4">
    <source>
        <dbReference type="Proteomes" id="UP001454086"/>
    </source>
</evidence>
<dbReference type="Gene3D" id="3.40.50.720">
    <property type="entry name" value="NAD(P)-binding Rossmann-like Domain"/>
    <property type="match status" value="1"/>
</dbReference>
<dbReference type="Pfam" id="PF22725">
    <property type="entry name" value="GFO_IDH_MocA_C3"/>
    <property type="match status" value="1"/>
</dbReference>
<proteinExistence type="predicted"/>
<dbReference type="SUPFAM" id="SSF51735">
    <property type="entry name" value="NAD(P)-binding Rossmann-fold domains"/>
    <property type="match status" value="1"/>
</dbReference>
<sequence>MDRVKIALVGSGFAAALHMEAYRQVYGIEPWVAAVASPSERAGEFAREYGIPSVYHCMERMIEEERPDIVDICSPPSLHASMIEAAMKAGCHVICEKPLTGWFGSSDEPDMAGRVLEQLKHLRGVVEQSGRKFFYAENFIYAPAVQKSASLIRAAGEHILFMRGEESHSGSHAAHAALWSMNGGGSLIRQGCHPLSALLYLKQLEHKNGAGAVSVMADMGYIVPTLNEEELTYIQARPKDVEDLANVILTFEDGTKALITAGDMILGGVRNEVQVYTTGGVYQCRIAPSDQMTTYHVDDEKLSGQYFTEKVETKKGWQSIFLCEDMARGYVGELRDFLLCAAGRKEEPESGFSLAYDTVRIIYGAYRSAREGRRIELKMHGPEGTD</sequence>
<dbReference type="SUPFAM" id="SSF55347">
    <property type="entry name" value="Glyceraldehyde-3-phosphate dehydrogenase-like, C-terminal domain"/>
    <property type="match status" value="1"/>
</dbReference>
<dbReference type="InterPro" id="IPR036291">
    <property type="entry name" value="NAD(P)-bd_dom_sf"/>
</dbReference>
<dbReference type="Pfam" id="PF01408">
    <property type="entry name" value="GFO_IDH_MocA"/>
    <property type="match status" value="1"/>
</dbReference>
<dbReference type="InterPro" id="IPR055170">
    <property type="entry name" value="GFO_IDH_MocA-like_dom"/>
</dbReference>
<reference evidence="3 4" key="1">
    <citation type="submission" date="2024-03" db="EMBL/GenBank/DDBJ databases">
        <title>Human intestinal bacterial collection.</title>
        <authorList>
            <person name="Pauvert C."/>
            <person name="Hitch T.C.A."/>
            <person name="Clavel T."/>
        </authorList>
    </citation>
    <scope>NUCLEOTIDE SEQUENCE [LARGE SCALE GENOMIC DNA]</scope>
    <source>
        <strain evidence="3 4">CLA-SR-H021</strain>
    </source>
</reference>